<proteinExistence type="predicted"/>
<evidence type="ECO:0000313" key="2">
    <source>
        <dbReference type="EnsemblMetazoa" id="GPAI030078-PA"/>
    </source>
</evidence>
<feature type="transmembrane region" description="Helical" evidence="1">
    <location>
        <begin position="183"/>
        <end position="202"/>
    </location>
</feature>
<dbReference type="VEuPathDB" id="VectorBase:GPAI030078"/>
<evidence type="ECO:0000313" key="3">
    <source>
        <dbReference type="Proteomes" id="UP000092445"/>
    </source>
</evidence>
<protein>
    <submittedName>
        <fullName evidence="2">Uncharacterized protein</fullName>
    </submittedName>
</protein>
<reference evidence="3" key="1">
    <citation type="submission" date="2014-03" db="EMBL/GenBank/DDBJ databases">
        <authorList>
            <person name="Aksoy S."/>
            <person name="Warren W."/>
            <person name="Wilson R.K."/>
        </authorList>
    </citation>
    <scope>NUCLEOTIDE SEQUENCE [LARGE SCALE GENOMIC DNA]</scope>
    <source>
        <strain evidence="3">IAEA</strain>
    </source>
</reference>
<keyword evidence="1" id="KW-0812">Transmembrane</keyword>
<keyword evidence="1" id="KW-1133">Transmembrane helix</keyword>
<name>A0A1A9ZZT7_GLOPL</name>
<keyword evidence="3" id="KW-1185">Reference proteome</keyword>
<dbReference type="Proteomes" id="UP000092445">
    <property type="component" value="Unassembled WGS sequence"/>
</dbReference>
<feature type="transmembrane region" description="Helical" evidence="1">
    <location>
        <begin position="208"/>
        <end position="226"/>
    </location>
</feature>
<sequence length="268" mass="28450">MITRQQKRNQNENLKTEALQSEQTINVGITDDEESRINSLVTAAVTTQQTQLFSELKQQMTTFIQSSLETTFRNFSAQNSSISTPNFETIPKVLGLVVVVEQLVSAIDILGCGVVAAISPIVGIISILLSTTVPEGVFCNAIGSAADVRRGLTVAVVVVVVATAVTVAVVVAATALVPGKVDVGVLPAMLNIIIKYVTIAFIPETQTAYIKLLSAGCGYGLVVYYADASNYSAYDAFALSEDAIQLFREHVTLLIGPVPSSNAAQHSK</sequence>
<dbReference type="AlphaFoldDB" id="A0A1A9ZZT7"/>
<reference evidence="2" key="2">
    <citation type="submission" date="2020-05" db="UniProtKB">
        <authorList>
            <consortium name="EnsemblMetazoa"/>
        </authorList>
    </citation>
    <scope>IDENTIFICATION</scope>
    <source>
        <strain evidence="2">IAEA</strain>
    </source>
</reference>
<organism evidence="2 3">
    <name type="scientific">Glossina pallidipes</name>
    <name type="common">Tsetse fly</name>
    <dbReference type="NCBI Taxonomy" id="7398"/>
    <lineage>
        <taxon>Eukaryota</taxon>
        <taxon>Metazoa</taxon>
        <taxon>Ecdysozoa</taxon>
        <taxon>Arthropoda</taxon>
        <taxon>Hexapoda</taxon>
        <taxon>Insecta</taxon>
        <taxon>Pterygota</taxon>
        <taxon>Neoptera</taxon>
        <taxon>Endopterygota</taxon>
        <taxon>Diptera</taxon>
        <taxon>Brachycera</taxon>
        <taxon>Muscomorpha</taxon>
        <taxon>Hippoboscoidea</taxon>
        <taxon>Glossinidae</taxon>
        <taxon>Glossina</taxon>
    </lineage>
</organism>
<evidence type="ECO:0000256" key="1">
    <source>
        <dbReference type="SAM" id="Phobius"/>
    </source>
</evidence>
<feature type="transmembrane region" description="Helical" evidence="1">
    <location>
        <begin position="151"/>
        <end position="176"/>
    </location>
</feature>
<keyword evidence="1" id="KW-0472">Membrane</keyword>
<accession>A0A1A9ZZT7</accession>
<dbReference type="EnsemblMetazoa" id="GPAI030078-RA">
    <property type="protein sequence ID" value="GPAI030078-PA"/>
    <property type="gene ID" value="GPAI030078"/>
</dbReference>